<dbReference type="PROSITE" id="PS50041">
    <property type="entry name" value="C_TYPE_LECTIN_2"/>
    <property type="match status" value="1"/>
</dbReference>
<dbReference type="PROSITE" id="PS50068">
    <property type="entry name" value="LDLRA_2"/>
    <property type="match status" value="1"/>
</dbReference>
<dbReference type="SUPFAM" id="SSF56436">
    <property type="entry name" value="C-type lectin-like"/>
    <property type="match status" value="1"/>
</dbReference>
<sequence length="431" mass="48599">TNSLLWRKCGFHLIQPEVFDTNLTIVFFSAGRGRGFKMLFSYHPKPQSPRKLSSGLFNCTVTYFSTFKHHVECNLKQECQGREDEHGYCPFSSPFCKGEVAASSHKCYKYFSADGLVTWYDAQRHCQTLGKELAMMKTEEEWDIFYDMMRRRGSIKPTCAYVGLTFANRSMPHGYKGAWVWVDGTVSHDVNVTNDLGIISLLRCDRESKLSALYNQGGSRILHMTAADKHLCDSFVCQAANASVRSRSGQNIVFPTVHHAEILKTATVPLVRCSRTHVTRDFLSCDTASNCEVRGNSLTLCPVTIRVRSAGSFSTERSLVNRRVTVAMFVCDTQTDRIPFTLVCDFKRDCPDGSDEKFCRHVIDCRGFLCDSGQCFAREKRCNYVTDCWDGSDERSCELSHKHMSALTSSVQPPALISADGSEIYSKTMMN</sequence>
<dbReference type="CDD" id="cd00112">
    <property type="entry name" value="LDLa"/>
    <property type="match status" value="2"/>
</dbReference>
<evidence type="ECO:0000313" key="10">
    <source>
        <dbReference type="Proteomes" id="UP001519460"/>
    </source>
</evidence>
<dbReference type="GO" id="GO:0016020">
    <property type="term" value="C:membrane"/>
    <property type="evidence" value="ECO:0007669"/>
    <property type="project" value="UniProtKB-SubCell"/>
</dbReference>
<dbReference type="PRINTS" id="PR00261">
    <property type="entry name" value="LDLRECEPTOR"/>
</dbReference>
<comment type="subcellular location">
    <subcellularLocation>
        <location evidence="1">Membrane</location>
        <topology evidence="1">Single-pass membrane protein</topology>
    </subcellularLocation>
</comment>
<dbReference type="PANTHER" id="PTHR24270">
    <property type="entry name" value="LOW-DENSITY LIPOPROTEIN RECEPTOR-RELATED"/>
    <property type="match status" value="1"/>
</dbReference>
<dbReference type="InterPro" id="IPR036055">
    <property type="entry name" value="LDL_receptor-like_sf"/>
</dbReference>
<keyword evidence="10" id="KW-1185">Reference proteome</keyword>
<proteinExistence type="predicted"/>
<protein>
    <recommendedName>
        <fullName evidence="8">C-type lectin domain-containing protein</fullName>
    </recommendedName>
</protein>
<evidence type="ECO:0000313" key="9">
    <source>
        <dbReference type="EMBL" id="KAK7482380.1"/>
    </source>
</evidence>
<keyword evidence="5" id="KW-0472">Membrane</keyword>
<feature type="non-terminal residue" evidence="9">
    <location>
        <position position="1"/>
    </location>
</feature>
<evidence type="ECO:0000256" key="6">
    <source>
        <dbReference type="ARBA" id="ARBA00023157"/>
    </source>
</evidence>
<accession>A0ABD0K601</accession>
<feature type="disulfide bond" evidence="7">
    <location>
        <begin position="370"/>
        <end position="388"/>
    </location>
</feature>
<gene>
    <name evidence="9" type="ORF">BaRGS_00026399</name>
</gene>
<dbReference type="Proteomes" id="UP001519460">
    <property type="component" value="Unassembled WGS sequence"/>
</dbReference>
<dbReference type="Gene3D" id="4.10.400.10">
    <property type="entry name" value="Low-density Lipoprotein Receptor"/>
    <property type="match status" value="2"/>
</dbReference>
<evidence type="ECO:0000259" key="8">
    <source>
        <dbReference type="PROSITE" id="PS50041"/>
    </source>
</evidence>
<dbReference type="SUPFAM" id="SSF57424">
    <property type="entry name" value="LDL receptor-like module"/>
    <property type="match status" value="2"/>
</dbReference>
<dbReference type="Gene3D" id="3.10.100.10">
    <property type="entry name" value="Mannose-Binding Protein A, subunit A"/>
    <property type="match status" value="1"/>
</dbReference>
<keyword evidence="6 7" id="KW-1015">Disulfide bond</keyword>
<comment type="caution">
    <text evidence="7">Lacks conserved residue(s) required for the propagation of feature annotation.</text>
</comment>
<dbReference type="SMART" id="SM00034">
    <property type="entry name" value="CLECT"/>
    <property type="match status" value="1"/>
</dbReference>
<dbReference type="InterPro" id="IPR050685">
    <property type="entry name" value="LDLR"/>
</dbReference>
<dbReference type="Pfam" id="PF00057">
    <property type="entry name" value="Ldl_recept_a"/>
    <property type="match status" value="2"/>
</dbReference>
<dbReference type="SMART" id="SM00192">
    <property type="entry name" value="LDLa"/>
    <property type="match status" value="2"/>
</dbReference>
<evidence type="ECO:0000256" key="5">
    <source>
        <dbReference type="ARBA" id="ARBA00023136"/>
    </source>
</evidence>
<evidence type="ECO:0000256" key="7">
    <source>
        <dbReference type="PROSITE-ProRule" id="PRU00124"/>
    </source>
</evidence>
<keyword evidence="4" id="KW-1133">Transmembrane helix</keyword>
<dbReference type="InterPro" id="IPR016186">
    <property type="entry name" value="C-type_lectin-like/link_sf"/>
</dbReference>
<evidence type="ECO:0000256" key="3">
    <source>
        <dbReference type="ARBA" id="ARBA00022737"/>
    </source>
</evidence>
<organism evidence="9 10">
    <name type="scientific">Batillaria attramentaria</name>
    <dbReference type="NCBI Taxonomy" id="370345"/>
    <lineage>
        <taxon>Eukaryota</taxon>
        <taxon>Metazoa</taxon>
        <taxon>Spiralia</taxon>
        <taxon>Lophotrochozoa</taxon>
        <taxon>Mollusca</taxon>
        <taxon>Gastropoda</taxon>
        <taxon>Caenogastropoda</taxon>
        <taxon>Sorbeoconcha</taxon>
        <taxon>Cerithioidea</taxon>
        <taxon>Batillariidae</taxon>
        <taxon>Batillaria</taxon>
    </lineage>
</organism>
<reference evidence="9 10" key="1">
    <citation type="journal article" date="2023" name="Sci. Data">
        <title>Genome assembly of the Korean intertidal mud-creeper Batillaria attramentaria.</title>
        <authorList>
            <person name="Patra A.K."/>
            <person name="Ho P.T."/>
            <person name="Jun S."/>
            <person name="Lee S.J."/>
            <person name="Kim Y."/>
            <person name="Won Y.J."/>
        </authorList>
    </citation>
    <scope>NUCLEOTIDE SEQUENCE [LARGE SCALE GENOMIC DNA]</scope>
    <source>
        <strain evidence="9">Wonlab-2016</strain>
    </source>
</reference>
<dbReference type="InterPro" id="IPR002172">
    <property type="entry name" value="LDrepeatLR_classA_rpt"/>
</dbReference>
<dbReference type="PANTHER" id="PTHR24270:SF61">
    <property type="entry name" value="EGF-LIKE DOMAIN-CONTAINING PROTEIN"/>
    <property type="match status" value="1"/>
</dbReference>
<dbReference type="InterPro" id="IPR016187">
    <property type="entry name" value="CTDL_fold"/>
</dbReference>
<feature type="non-terminal residue" evidence="9">
    <location>
        <position position="431"/>
    </location>
</feature>
<dbReference type="InterPro" id="IPR001304">
    <property type="entry name" value="C-type_lectin-like"/>
</dbReference>
<dbReference type="CDD" id="cd00037">
    <property type="entry name" value="CLECT"/>
    <property type="match status" value="1"/>
</dbReference>
<evidence type="ECO:0000256" key="4">
    <source>
        <dbReference type="ARBA" id="ARBA00022989"/>
    </source>
</evidence>
<dbReference type="EMBL" id="JACVVK020000246">
    <property type="protein sequence ID" value="KAK7482380.1"/>
    <property type="molecule type" value="Genomic_DNA"/>
</dbReference>
<dbReference type="GO" id="GO:0016192">
    <property type="term" value="P:vesicle-mediated transport"/>
    <property type="evidence" value="ECO:0007669"/>
    <property type="project" value="UniProtKB-ARBA"/>
</dbReference>
<name>A0ABD0K601_9CAEN</name>
<keyword evidence="3" id="KW-0677">Repeat</keyword>
<evidence type="ECO:0000256" key="1">
    <source>
        <dbReference type="ARBA" id="ARBA00004167"/>
    </source>
</evidence>
<dbReference type="AlphaFoldDB" id="A0ABD0K601"/>
<evidence type="ECO:0000256" key="2">
    <source>
        <dbReference type="ARBA" id="ARBA00022692"/>
    </source>
</evidence>
<keyword evidence="2" id="KW-0812">Transmembrane</keyword>
<feature type="domain" description="C-type lectin" evidence="8">
    <location>
        <begin position="103"/>
        <end position="194"/>
    </location>
</feature>
<comment type="caution">
    <text evidence="9">The sequence shown here is derived from an EMBL/GenBank/DDBJ whole genome shotgun (WGS) entry which is preliminary data.</text>
</comment>
<feature type="disulfide bond" evidence="7">
    <location>
        <begin position="382"/>
        <end position="397"/>
    </location>
</feature>